<evidence type="ECO:0000256" key="6">
    <source>
        <dbReference type="ARBA" id="ARBA00022989"/>
    </source>
</evidence>
<dbReference type="RefSeq" id="WP_184405412.1">
    <property type="nucleotide sequence ID" value="NZ_JACHHJ010000006.1"/>
</dbReference>
<dbReference type="GO" id="GO:0005886">
    <property type="term" value="C:plasma membrane"/>
    <property type="evidence" value="ECO:0007669"/>
    <property type="project" value="UniProtKB-SubCell"/>
</dbReference>
<evidence type="ECO:0000256" key="7">
    <source>
        <dbReference type="ARBA" id="ARBA00023136"/>
    </source>
</evidence>
<keyword evidence="5 9" id="KW-0812">Transmembrane</keyword>
<evidence type="ECO:0000256" key="1">
    <source>
        <dbReference type="ARBA" id="ARBA00004429"/>
    </source>
</evidence>
<comment type="subcellular location">
    <subcellularLocation>
        <location evidence="1">Cell inner membrane</location>
        <topology evidence="1">Multi-pass membrane protein</topology>
    </subcellularLocation>
</comment>
<evidence type="ECO:0000256" key="3">
    <source>
        <dbReference type="ARBA" id="ARBA00022475"/>
    </source>
</evidence>
<name>A0A841Q0U3_9BACL</name>
<dbReference type="AlphaFoldDB" id="A0A841Q0U3"/>
<dbReference type="GO" id="GO:0022857">
    <property type="term" value="F:transmembrane transporter activity"/>
    <property type="evidence" value="ECO:0007669"/>
    <property type="project" value="TreeGrafter"/>
</dbReference>
<organism evidence="11 12">
    <name type="scientific">Geomicrobium halophilum</name>
    <dbReference type="NCBI Taxonomy" id="549000"/>
    <lineage>
        <taxon>Bacteria</taxon>
        <taxon>Bacillati</taxon>
        <taxon>Bacillota</taxon>
        <taxon>Bacilli</taxon>
        <taxon>Bacillales</taxon>
        <taxon>Geomicrobium</taxon>
    </lineage>
</organism>
<accession>A0A841Q0U3</accession>
<dbReference type="Pfam" id="PF04290">
    <property type="entry name" value="DctQ"/>
    <property type="match status" value="1"/>
</dbReference>
<dbReference type="EMBL" id="JACHHJ010000006">
    <property type="protein sequence ID" value="MBB6451332.1"/>
    <property type="molecule type" value="Genomic_DNA"/>
</dbReference>
<comment type="caution">
    <text evidence="11">The sequence shown here is derived from an EMBL/GenBank/DDBJ whole genome shotgun (WGS) entry which is preliminary data.</text>
</comment>
<evidence type="ECO:0000256" key="9">
    <source>
        <dbReference type="SAM" id="Phobius"/>
    </source>
</evidence>
<protein>
    <submittedName>
        <fullName evidence="11">TRAP-type C4-dicarboxylate transport system permease small subunit</fullName>
    </submittedName>
</protein>
<feature type="transmembrane region" description="Helical" evidence="9">
    <location>
        <begin position="21"/>
        <end position="40"/>
    </location>
</feature>
<keyword evidence="2" id="KW-0813">Transport</keyword>
<feature type="domain" description="Tripartite ATP-independent periplasmic transporters DctQ component" evidence="10">
    <location>
        <begin position="31"/>
        <end position="161"/>
    </location>
</feature>
<keyword evidence="4" id="KW-0997">Cell inner membrane</keyword>
<reference evidence="11 12" key="1">
    <citation type="submission" date="2020-08" db="EMBL/GenBank/DDBJ databases">
        <title>Genomic Encyclopedia of Type Strains, Phase IV (KMG-IV): sequencing the most valuable type-strain genomes for metagenomic binning, comparative biology and taxonomic classification.</title>
        <authorList>
            <person name="Goeker M."/>
        </authorList>
    </citation>
    <scope>NUCLEOTIDE SEQUENCE [LARGE SCALE GENOMIC DNA]</scope>
    <source>
        <strain evidence="11 12">DSM 21769</strain>
    </source>
</reference>
<evidence type="ECO:0000256" key="4">
    <source>
        <dbReference type="ARBA" id="ARBA00022519"/>
    </source>
</evidence>
<evidence type="ECO:0000313" key="12">
    <source>
        <dbReference type="Proteomes" id="UP000568839"/>
    </source>
</evidence>
<keyword evidence="3" id="KW-1003">Cell membrane</keyword>
<proteinExistence type="inferred from homology"/>
<dbReference type="Proteomes" id="UP000568839">
    <property type="component" value="Unassembled WGS sequence"/>
</dbReference>
<dbReference type="InterPro" id="IPR007387">
    <property type="entry name" value="TRAP_DctQ"/>
</dbReference>
<keyword evidence="7 9" id="KW-0472">Membrane</keyword>
<dbReference type="PANTHER" id="PTHR35011">
    <property type="entry name" value="2,3-DIKETO-L-GULONATE TRAP TRANSPORTER SMALL PERMEASE PROTEIN YIAM"/>
    <property type="match status" value="1"/>
</dbReference>
<dbReference type="GO" id="GO:0015740">
    <property type="term" value="P:C4-dicarboxylate transport"/>
    <property type="evidence" value="ECO:0007669"/>
    <property type="project" value="TreeGrafter"/>
</dbReference>
<comment type="similarity">
    <text evidence="8">Belongs to the TRAP transporter small permease family.</text>
</comment>
<gene>
    <name evidence="11" type="ORF">HNR44_003339</name>
</gene>
<evidence type="ECO:0000313" key="11">
    <source>
        <dbReference type="EMBL" id="MBB6451332.1"/>
    </source>
</evidence>
<dbReference type="InterPro" id="IPR055348">
    <property type="entry name" value="DctQ"/>
</dbReference>
<evidence type="ECO:0000256" key="8">
    <source>
        <dbReference type="ARBA" id="ARBA00038436"/>
    </source>
</evidence>
<evidence type="ECO:0000259" key="10">
    <source>
        <dbReference type="Pfam" id="PF04290"/>
    </source>
</evidence>
<dbReference type="PANTHER" id="PTHR35011:SF2">
    <property type="entry name" value="2,3-DIKETO-L-GULONATE TRAP TRANSPORTER SMALL PERMEASE PROTEIN YIAM"/>
    <property type="match status" value="1"/>
</dbReference>
<feature type="transmembrane region" description="Helical" evidence="9">
    <location>
        <begin position="134"/>
        <end position="154"/>
    </location>
</feature>
<keyword evidence="6 9" id="KW-1133">Transmembrane helix</keyword>
<sequence length="167" mass="18892">MWRYITKAEIIITKISKFAQIGASAALLFIMFLIPLDILLRRFFNQSITGAYELVEIGTAFTIFFALAMTSHYKEHIAIGFLVDKLSHRTRNAVEGVVDVVVFIVVTFVGIQLFEHAMRIMDRSTTTNDLGLPLYPFIIIVSISTFIFAAKVLCNGLNHFREVVQKS</sequence>
<keyword evidence="12" id="KW-1185">Reference proteome</keyword>
<evidence type="ECO:0000256" key="2">
    <source>
        <dbReference type="ARBA" id="ARBA00022448"/>
    </source>
</evidence>
<evidence type="ECO:0000256" key="5">
    <source>
        <dbReference type="ARBA" id="ARBA00022692"/>
    </source>
</evidence>
<feature type="transmembrane region" description="Helical" evidence="9">
    <location>
        <begin position="52"/>
        <end position="73"/>
    </location>
</feature>
<feature type="transmembrane region" description="Helical" evidence="9">
    <location>
        <begin position="93"/>
        <end position="114"/>
    </location>
</feature>